<keyword evidence="2" id="KW-0472">Membrane</keyword>
<evidence type="ECO:0000313" key="3">
    <source>
        <dbReference type="EMBL" id="SUZ90311.1"/>
    </source>
</evidence>
<proteinExistence type="predicted"/>
<dbReference type="Pfam" id="PF06835">
    <property type="entry name" value="LptC"/>
    <property type="match status" value="1"/>
</dbReference>
<dbReference type="GO" id="GO:0015221">
    <property type="term" value="F:lipopolysaccharide transmembrane transporter activity"/>
    <property type="evidence" value="ECO:0007669"/>
    <property type="project" value="InterPro"/>
</dbReference>
<dbReference type="NCBIfam" id="TIGR04409">
    <property type="entry name" value="LptC_YrbK"/>
    <property type="match status" value="1"/>
</dbReference>
<keyword evidence="2" id="KW-0812">Transmembrane</keyword>
<dbReference type="Gene3D" id="2.60.450.10">
    <property type="entry name" value="Lipopolysaccharide (LPS) transport protein A like domain"/>
    <property type="match status" value="1"/>
</dbReference>
<evidence type="ECO:0008006" key="4">
    <source>
        <dbReference type="Google" id="ProtNLM"/>
    </source>
</evidence>
<dbReference type="InterPro" id="IPR010664">
    <property type="entry name" value="LipoPS_assembly_LptC-rel"/>
</dbReference>
<dbReference type="EMBL" id="UINC01001883">
    <property type="protein sequence ID" value="SUZ90311.1"/>
    <property type="molecule type" value="Genomic_DNA"/>
</dbReference>
<reference evidence="3" key="1">
    <citation type="submission" date="2018-05" db="EMBL/GenBank/DDBJ databases">
        <authorList>
            <person name="Lanie J.A."/>
            <person name="Ng W.-L."/>
            <person name="Kazmierczak K.M."/>
            <person name="Andrzejewski T.M."/>
            <person name="Davidsen T.M."/>
            <person name="Wayne K.J."/>
            <person name="Tettelin H."/>
            <person name="Glass J.I."/>
            <person name="Rusch D."/>
            <person name="Podicherti R."/>
            <person name="Tsui H.-C.T."/>
            <person name="Winkler M.E."/>
        </authorList>
    </citation>
    <scope>NUCLEOTIDE SEQUENCE</scope>
</reference>
<gene>
    <name evidence="3" type="ORF">METZ01_LOCUS43165</name>
</gene>
<evidence type="ECO:0000256" key="2">
    <source>
        <dbReference type="SAM" id="Phobius"/>
    </source>
</evidence>
<dbReference type="GO" id="GO:0005886">
    <property type="term" value="C:plasma membrane"/>
    <property type="evidence" value="ECO:0007669"/>
    <property type="project" value="InterPro"/>
</dbReference>
<dbReference type="AlphaFoldDB" id="A0A381RFS3"/>
<feature type="compositionally biased region" description="Polar residues" evidence="1">
    <location>
        <begin position="140"/>
        <end position="150"/>
    </location>
</feature>
<feature type="region of interest" description="Disordered" evidence="1">
    <location>
        <begin position="131"/>
        <end position="150"/>
    </location>
</feature>
<feature type="transmembrane region" description="Helical" evidence="2">
    <location>
        <begin position="7"/>
        <end position="25"/>
    </location>
</feature>
<dbReference type="InterPro" id="IPR026265">
    <property type="entry name" value="LptC"/>
</dbReference>
<accession>A0A381RFS3</accession>
<name>A0A381RFS3_9ZZZZ</name>
<protein>
    <recommendedName>
        <fullName evidence="4">LPS export ABC transporter periplasmic protein LptC</fullName>
    </recommendedName>
</protein>
<sequence length="150" mass="16846">MINAVRIILLIIALGVISLAAFYFYKFQNNEVEIGKIKVKIMKKGVDLEIENFEVTHEVKGNKEWILKAVLAQVNNQENVTNLKGVEMIIPKGENQPYVITAESGTYQNTSKDIDLVGHVKLTGDSQSLTERFHTKKAKPSNTSLSQEKK</sequence>
<evidence type="ECO:0000256" key="1">
    <source>
        <dbReference type="SAM" id="MobiDB-lite"/>
    </source>
</evidence>
<keyword evidence="2" id="KW-1133">Transmembrane helix</keyword>
<organism evidence="3">
    <name type="scientific">marine metagenome</name>
    <dbReference type="NCBI Taxonomy" id="408172"/>
    <lineage>
        <taxon>unclassified sequences</taxon>
        <taxon>metagenomes</taxon>
        <taxon>ecological metagenomes</taxon>
    </lineage>
</organism>